<dbReference type="RefSeq" id="WP_136819789.1">
    <property type="nucleotide sequence ID" value="NZ_BMJX01000002.1"/>
</dbReference>
<keyword evidence="2" id="KW-1185">Reference proteome</keyword>
<protein>
    <submittedName>
        <fullName evidence="1">Uncharacterized protein</fullName>
    </submittedName>
</protein>
<organism evidence="1 2">
    <name type="scientific">Sphingobacterium alkalisoli</name>
    <dbReference type="NCBI Taxonomy" id="1874115"/>
    <lineage>
        <taxon>Bacteria</taxon>
        <taxon>Pseudomonadati</taxon>
        <taxon>Bacteroidota</taxon>
        <taxon>Sphingobacteriia</taxon>
        <taxon>Sphingobacteriales</taxon>
        <taxon>Sphingobacteriaceae</taxon>
        <taxon>Sphingobacterium</taxon>
    </lineage>
</organism>
<dbReference type="AlphaFoldDB" id="A0A4U0H4C0"/>
<dbReference type="EMBL" id="SUKA01000002">
    <property type="protein sequence ID" value="TJY66438.1"/>
    <property type="molecule type" value="Genomic_DNA"/>
</dbReference>
<dbReference type="Proteomes" id="UP000309872">
    <property type="component" value="Unassembled WGS sequence"/>
</dbReference>
<accession>A0A4U0H4C0</accession>
<comment type="caution">
    <text evidence="1">The sequence shown here is derived from an EMBL/GenBank/DDBJ whole genome shotgun (WGS) entry which is preliminary data.</text>
</comment>
<proteinExistence type="predicted"/>
<gene>
    <name evidence="1" type="ORF">FAZ19_05820</name>
</gene>
<name>A0A4U0H4C0_9SPHI</name>
<reference evidence="1 2" key="1">
    <citation type="submission" date="2019-04" db="EMBL/GenBank/DDBJ databases">
        <title>Sphingobacterium olei sp. nov., isolated from oil-contaminated soil.</title>
        <authorList>
            <person name="Liu B."/>
        </authorList>
    </citation>
    <scope>NUCLEOTIDE SEQUENCE [LARGE SCALE GENOMIC DNA]</scope>
    <source>
        <strain evidence="1 2">Y3L14</strain>
    </source>
</reference>
<evidence type="ECO:0000313" key="1">
    <source>
        <dbReference type="EMBL" id="TJY66438.1"/>
    </source>
</evidence>
<sequence>MAYKIEKFICSKEEFIMEDFWSSLIFYNIFRTLTKLNIPITDSVLISGSSIEDIIISLEEVIDGILKEWYVEPQVKKFIKRRSNYIVLSHNNRNYKIDYRINHIGRAIYAIDILMKCLVRQREAEENIFIEFS</sequence>
<evidence type="ECO:0000313" key="2">
    <source>
        <dbReference type="Proteomes" id="UP000309872"/>
    </source>
</evidence>